<evidence type="ECO:0000313" key="3">
    <source>
        <dbReference type="Proteomes" id="UP000000724"/>
    </source>
</evidence>
<reference evidence="2 3" key="1">
    <citation type="journal article" date="2008" name="Nat. Biotechnol.">
        <title>Genome sequencing and analysis of the filamentous fungus Penicillium chrysogenum.</title>
        <authorList>
            <person name="van den Berg M.A."/>
            <person name="Albang R."/>
            <person name="Albermann K."/>
            <person name="Badger J.H."/>
            <person name="Daran J.-M."/>
            <person name="Driessen A.J.M."/>
            <person name="Garcia-Estrada C."/>
            <person name="Fedorova N.D."/>
            <person name="Harris D.M."/>
            <person name="Heijne W.H.M."/>
            <person name="Joardar V.S."/>
            <person name="Kiel J.A.K.W."/>
            <person name="Kovalchuk A."/>
            <person name="Martin J.F."/>
            <person name="Nierman W.C."/>
            <person name="Nijland J.G."/>
            <person name="Pronk J.T."/>
            <person name="Roubos J.A."/>
            <person name="van der Klei I.J."/>
            <person name="van Peij N.N.M.E."/>
            <person name="Veenhuis M."/>
            <person name="von Doehren H."/>
            <person name="Wagner C."/>
            <person name="Wortman J.R."/>
            <person name="Bovenberg R.A.L."/>
        </authorList>
    </citation>
    <scope>NUCLEOTIDE SEQUENCE [LARGE SCALE GENOMIC DNA]</scope>
    <source>
        <strain evidence="3">ATCC 28089 / DSM 1075 / NRRL 1951 / Wisconsin 54-1255</strain>
    </source>
</reference>
<feature type="region of interest" description="Disordered" evidence="1">
    <location>
        <begin position="80"/>
        <end position="112"/>
    </location>
</feature>
<dbReference type="Proteomes" id="UP000000724">
    <property type="component" value="Contig Pc00c16"/>
</dbReference>
<feature type="compositionally biased region" description="Basic and acidic residues" evidence="1">
    <location>
        <begin position="86"/>
        <end position="104"/>
    </location>
</feature>
<keyword evidence="3" id="KW-1185">Reference proteome</keyword>
<proteinExistence type="predicted"/>
<dbReference type="AlphaFoldDB" id="B6HAR2"/>
<dbReference type="HOGENOM" id="CLU_2146705_0_0_1"/>
<evidence type="ECO:0000256" key="1">
    <source>
        <dbReference type="SAM" id="MobiDB-lite"/>
    </source>
</evidence>
<name>B6HAR2_PENRW</name>
<organism evidence="2 3">
    <name type="scientific">Penicillium rubens (strain ATCC 28089 / DSM 1075 / NRRL 1951 / Wisconsin 54-1255)</name>
    <name type="common">Penicillium chrysogenum</name>
    <dbReference type="NCBI Taxonomy" id="500485"/>
    <lineage>
        <taxon>Eukaryota</taxon>
        <taxon>Fungi</taxon>
        <taxon>Dikarya</taxon>
        <taxon>Ascomycota</taxon>
        <taxon>Pezizomycotina</taxon>
        <taxon>Eurotiomycetes</taxon>
        <taxon>Eurotiomycetidae</taxon>
        <taxon>Eurotiales</taxon>
        <taxon>Aspergillaceae</taxon>
        <taxon>Penicillium</taxon>
        <taxon>Penicillium chrysogenum species complex</taxon>
    </lineage>
</organism>
<accession>B6HAR2</accession>
<dbReference type="VEuPathDB" id="FungiDB:PCH_Pc16g13710"/>
<gene>
    <name evidence="2" type="ORF">Pc16g13710</name>
    <name evidence="2" type="ORF">PCH_Pc16g13710</name>
</gene>
<sequence>MSRRVCQKKGHIFKGRNENNALGSTWNWGQPSLLIMMEANGSGDDIQGGRRVVRSERFLPPASALGTSALVQLALQEEVDSATATDQRKTRESEIYKREREKDQQSIVDDAI</sequence>
<evidence type="ECO:0000313" key="2">
    <source>
        <dbReference type="EMBL" id="CAP94041.1"/>
    </source>
</evidence>
<protein>
    <submittedName>
        <fullName evidence="2">Uncharacterized protein</fullName>
    </submittedName>
</protein>
<dbReference type="EMBL" id="AM920431">
    <property type="protein sequence ID" value="CAP94041.1"/>
    <property type="molecule type" value="Genomic_DNA"/>
</dbReference>